<dbReference type="EMBL" id="CP024199">
    <property type="protein sequence ID" value="AUG53646.1"/>
    <property type="molecule type" value="Genomic_DNA"/>
</dbReference>
<evidence type="ECO:0000256" key="1">
    <source>
        <dbReference type="ARBA" id="ARBA00023015"/>
    </source>
</evidence>
<dbReference type="PRINTS" id="PR00455">
    <property type="entry name" value="HTHTETR"/>
</dbReference>
<name>A0ABM6QBN5_9PROT</name>
<protein>
    <recommendedName>
        <fullName evidence="5">HTH tetR-type domain-containing protein</fullName>
    </recommendedName>
</protein>
<keyword evidence="2 4" id="KW-0238">DNA-binding</keyword>
<evidence type="ECO:0000256" key="2">
    <source>
        <dbReference type="ARBA" id="ARBA00023125"/>
    </source>
</evidence>
<keyword evidence="3" id="KW-0804">Transcription</keyword>
<dbReference type="InterPro" id="IPR009057">
    <property type="entry name" value="Homeodomain-like_sf"/>
</dbReference>
<dbReference type="InterPro" id="IPR001647">
    <property type="entry name" value="HTH_TetR"/>
</dbReference>
<keyword evidence="7" id="KW-1185">Reference proteome</keyword>
<accession>A0ABM6QBN5</accession>
<evidence type="ECO:0000256" key="4">
    <source>
        <dbReference type="PROSITE-ProRule" id="PRU00335"/>
    </source>
</evidence>
<feature type="DNA-binding region" description="H-T-H motif" evidence="4">
    <location>
        <begin position="63"/>
        <end position="82"/>
    </location>
</feature>
<dbReference type="Pfam" id="PF00440">
    <property type="entry name" value="TetR_N"/>
    <property type="match status" value="1"/>
</dbReference>
<keyword evidence="1" id="KW-0805">Transcription regulation</keyword>
<gene>
    <name evidence="6" type="ORF">CSC3H3_13675</name>
</gene>
<proteinExistence type="predicted"/>
<dbReference type="PANTHER" id="PTHR30055:SF234">
    <property type="entry name" value="HTH-TYPE TRANSCRIPTIONAL REGULATOR BETI"/>
    <property type="match status" value="1"/>
</dbReference>
<dbReference type="Proteomes" id="UP000233458">
    <property type="component" value="Chromosome"/>
</dbReference>
<dbReference type="SUPFAM" id="SSF46689">
    <property type="entry name" value="Homeodomain-like"/>
    <property type="match status" value="1"/>
</dbReference>
<evidence type="ECO:0000313" key="7">
    <source>
        <dbReference type="Proteomes" id="UP000233458"/>
    </source>
</evidence>
<evidence type="ECO:0000259" key="5">
    <source>
        <dbReference type="PROSITE" id="PS50977"/>
    </source>
</evidence>
<reference evidence="6 7" key="1">
    <citation type="submission" date="2017-10" db="EMBL/GenBank/DDBJ databases">
        <title>Biodiversity and function of Thalassospira species in the particle-attached aromatic-hydrocarbon-degrading consortia from the surface seawater of the China South Sea.</title>
        <authorList>
            <person name="Dong C."/>
            <person name="Liu R."/>
            <person name="Shao Z."/>
        </authorList>
    </citation>
    <scope>NUCLEOTIDE SEQUENCE [LARGE SCALE GENOMIC DNA]</scope>
    <source>
        <strain evidence="6 7">CSC3H3</strain>
    </source>
</reference>
<organism evidence="6 7">
    <name type="scientific">Thalassospira marina</name>
    <dbReference type="NCBI Taxonomy" id="2048283"/>
    <lineage>
        <taxon>Bacteria</taxon>
        <taxon>Pseudomonadati</taxon>
        <taxon>Pseudomonadota</taxon>
        <taxon>Alphaproteobacteria</taxon>
        <taxon>Rhodospirillales</taxon>
        <taxon>Thalassospiraceae</taxon>
        <taxon>Thalassospira</taxon>
    </lineage>
</organism>
<sequence length="267" mass="29696">MVFTSAKLPCKKFHCCFRKNEPNSILNHLRKSGVKQEKRQQREKVILDRAQELISEYGFFDLKMSDLARAAEISVGTLYVHFASKEDLLLGLAVRAGAIRTEFLATACDHDGTPLDKFIVASLLDILFSIEKPELFEMEYLAMSPSIWRRATVGRHQELLRKVGDATRMFQGFLDDAAPMLGADYARDQGRTLNLGSWALSFGMNALALSEITDAHYGSLLRENAFETFCDGLTAILTGAGWTADDARKRVHALGAQYVPAHFGTSA</sequence>
<evidence type="ECO:0000313" key="6">
    <source>
        <dbReference type="EMBL" id="AUG53646.1"/>
    </source>
</evidence>
<dbReference type="InterPro" id="IPR050109">
    <property type="entry name" value="HTH-type_TetR-like_transc_reg"/>
</dbReference>
<evidence type="ECO:0000256" key="3">
    <source>
        <dbReference type="ARBA" id="ARBA00023163"/>
    </source>
</evidence>
<dbReference type="Gene3D" id="1.10.357.10">
    <property type="entry name" value="Tetracycline Repressor, domain 2"/>
    <property type="match status" value="1"/>
</dbReference>
<feature type="domain" description="HTH tetR-type" evidence="5">
    <location>
        <begin position="40"/>
        <end position="100"/>
    </location>
</feature>
<dbReference type="PANTHER" id="PTHR30055">
    <property type="entry name" value="HTH-TYPE TRANSCRIPTIONAL REGULATOR RUTR"/>
    <property type="match status" value="1"/>
</dbReference>
<dbReference type="PROSITE" id="PS50977">
    <property type="entry name" value="HTH_TETR_2"/>
    <property type="match status" value="1"/>
</dbReference>